<evidence type="ECO:0000256" key="4">
    <source>
        <dbReference type="ARBA" id="ARBA00023136"/>
    </source>
</evidence>
<dbReference type="GO" id="GO:0016757">
    <property type="term" value="F:glycosyltransferase activity"/>
    <property type="evidence" value="ECO:0007669"/>
    <property type="project" value="UniProtKB-KW"/>
</dbReference>
<evidence type="ECO:0000256" key="3">
    <source>
        <dbReference type="ARBA" id="ARBA00022679"/>
    </source>
</evidence>
<comment type="subcellular location">
    <subcellularLocation>
        <location evidence="1">Membrane</location>
        <topology evidence="1">Single-pass type II membrane protein</topology>
    </subcellularLocation>
</comment>
<dbReference type="Proteomes" id="UP001370490">
    <property type="component" value="Unassembled WGS sequence"/>
</dbReference>
<evidence type="ECO:0000256" key="1">
    <source>
        <dbReference type="ARBA" id="ARBA00004606"/>
    </source>
</evidence>
<proteinExistence type="predicted"/>
<evidence type="ECO:0000256" key="5">
    <source>
        <dbReference type="ARBA" id="ARBA00023180"/>
    </source>
</evidence>
<evidence type="ECO:0000313" key="6">
    <source>
        <dbReference type="EMBL" id="KAK6925279.1"/>
    </source>
</evidence>
<keyword evidence="5" id="KW-0325">Glycoprotein</keyword>
<accession>A0AAN8V5K6</accession>
<dbReference type="Pfam" id="PF02485">
    <property type="entry name" value="Branch"/>
    <property type="match status" value="1"/>
</dbReference>
<dbReference type="EMBL" id="JBAMMX010000016">
    <property type="protein sequence ID" value="KAK6925279.1"/>
    <property type="molecule type" value="Genomic_DNA"/>
</dbReference>
<name>A0AAN8V5K6_9MAGN</name>
<comment type="caution">
    <text evidence="6">The sequence shown here is derived from an EMBL/GenBank/DDBJ whole genome shotgun (WGS) entry which is preliminary data.</text>
</comment>
<dbReference type="PANTHER" id="PTHR31042">
    <property type="entry name" value="CORE-2/I-BRANCHING BETA-1,6-N-ACETYLGLUCOSAMINYLTRANSFERASE FAMILY PROTEIN-RELATED"/>
    <property type="match status" value="1"/>
</dbReference>
<organism evidence="6 7">
    <name type="scientific">Dillenia turbinata</name>
    <dbReference type="NCBI Taxonomy" id="194707"/>
    <lineage>
        <taxon>Eukaryota</taxon>
        <taxon>Viridiplantae</taxon>
        <taxon>Streptophyta</taxon>
        <taxon>Embryophyta</taxon>
        <taxon>Tracheophyta</taxon>
        <taxon>Spermatophyta</taxon>
        <taxon>Magnoliopsida</taxon>
        <taxon>eudicotyledons</taxon>
        <taxon>Gunneridae</taxon>
        <taxon>Pentapetalae</taxon>
        <taxon>Dilleniales</taxon>
        <taxon>Dilleniaceae</taxon>
        <taxon>Dillenia</taxon>
    </lineage>
</organism>
<dbReference type="InterPro" id="IPR003406">
    <property type="entry name" value="Glyco_trans_14"/>
</dbReference>
<keyword evidence="4" id="KW-0472">Membrane</keyword>
<keyword evidence="3 6" id="KW-0808">Transferase</keyword>
<keyword evidence="7" id="KW-1185">Reference proteome</keyword>
<keyword evidence="2" id="KW-0328">Glycosyltransferase</keyword>
<evidence type="ECO:0000313" key="7">
    <source>
        <dbReference type="Proteomes" id="UP001370490"/>
    </source>
</evidence>
<protein>
    <submittedName>
        <fullName evidence="6">Glycosyl transferase, family 14</fullName>
    </submittedName>
</protein>
<gene>
    <name evidence="6" type="ORF">RJ641_009605</name>
</gene>
<dbReference type="PANTHER" id="PTHR31042:SF20">
    <property type="entry name" value="CORE-2_I-BRANCHING BETA-1,6-N-ACETYLGLUCOSAMINYLTRANSFERASE FAMILY PROTEIN"/>
    <property type="match status" value="1"/>
</dbReference>
<dbReference type="InterPro" id="IPR044174">
    <property type="entry name" value="BC10-like"/>
</dbReference>
<sequence length="367" mass="42491">MGNKQPETPHLPRLLIASLLHLKIFSFNLEATLLSPLLSSVSPMLLHQTPSLPPSQLLPPPPLKDTESSSLMHNMDDDVLFQRASMVPRILEYPYKRLPKVAFMFLARGRLPFDSLWEKFFKGNEGLYSIYVHTHPSFNMSSTPEDSVFYMRRIPSKTVEWGKASMIDAERRLLASALLDFSNERFILLSESCIPLYNFTTIYNYVIHSDKSFIDSSDKPAKDGRVRYNQNMSPTITFSDWRKGSQWFEVNRKLAVEIISDKKYYPIFEKYCHKPCFMDEHYIPTIVNILSPEENSNRSLTWVDWSIIGPHPGRFGREAISMEFLDQIRFGTNCTYNGMPTSMCFLFARKFFPDAQQSLLELIFCSN</sequence>
<reference evidence="6 7" key="1">
    <citation type="submission" date="2023-12" db="EMBL/GenBank/DDBJ databases">
        <title>A high-quality genome assembly for Dillenia turbinata (Dilleniales).</title>
        <authorList>
            <person name="Chanderbali A."/>
        </authorList>
    </citation>
    <scope>NUCLEOTIDE SEQUENCE [LARGE SCALE GENOMIC DNA]</scope>
    <source>
        <strain evidence="6">LSX21</strain>
        <tissue evidence="6">Leaf</tissue>
    </source>
</reference>
<dbReference type="AlphaFoldDB" id="A0AAN8V5K6"/>
<dbReference type="GO" id="GO:0016020">
    <property type="term" value="C:membrane"/>
    <property type="evidence" value="ECO:0007669"/>
    <property type="project" value="UniProtKB-SubCell"/>
</dbReference>
<evidence type="ECO:0000256" key="2">
    <source>
        <dbReference type="ARBA" id="ARBA00022676"/>
    </source>
</evidence>